<proteinExistence type="predicted"/>
<dbReference type="InParanoid" id="A0A1E7FND2"/>
<keyword evidence="3" id="KW-1185">Reference proteome</keyword>
<evidence type="ECO:0000313" key="3">
    <source>
        <dbReference type="Proteomes" id="UP000095751"/>
    </source>
</evidence>
<protein>
    <submittedName>
        <fullName evidence="2">Uncharacterized protein</fullName>
    </submittedName>
</protein>
<dbReference type="EMBL" id="KV784355">
    <property type="protein sequence ID" value="OEU19668.1"/>
    <property type="molecule type" value="Genomic_DNA"/>
</dbReference>
<name>A0A1E7FND2_9STRA</name>
<keyword evidence="1" id="KW-1133">Transmembrane helix</keyword>
<sequence>MKFRSHANLEAASWEDLVAATNQGGILQVNVSGVVFGSPFVSAEQEQYLTYIRKQKEAAYEQELQKKAAAAVAASPTAKSAVVIGKLWIGFGALALGISVLRVFRQCFCMGSSKRKSKTLTEPLNKDATLA</sequence>
<evidence type="ECO:0000256" key="1">
    <source>
        <dbReference type="SAM" id="Phobius"/>
    </source>
</evidence>
<evidence type="ECO:0000313" key="2">
    <source>
        <dbReference type="EMBL" id="OEU19668.1"/>
    </source>
</evidence>
<gene>
    <name evidence="2" type="ORF">FRACYDRAFT_268063</name>
</gene>
<dbReference type="AlphaFoldDB" id="A0A1E7FND2"/>
<dbReference type="Proteomes" id="UP000095751">
    <property type="component" value="Unassembled WGS sequence"/>
</dbReference>
<dbReference type="KEGG" id="fcy:FRACYDRAFT_268063"/>
<keyword evidence="1" id="KW-0472">Membrane</keyword>
<keyword evidence="1" id="KW-0812">Transmembrane</keyword>
<feature type="transmembrane region" description="Helical" evidence="1">
    <location>
        <begin position="87"/>
        <end position="104"/>
    </location>
</feature>
<accession>A0A1E7FND2</accession>
<organism evidence="2 3">
    <name type="scientific">Fragilariopsis cylindrus CCMP1102</name>
    <dbReference type="NCBI Taxonomy" id="635003"/>
    <lineage>
        <taxon>Eukaryota</taxon>
        <taxon>Sar</taxon>
        <taxon>Stramenopiles</taxon>
        <taxon>Ochrophyta</taxon>
        <taxon>Bacillariophyta</taxon>
        <taxon>Bacillariophyceae</taxon>
        <taxon>Bacillariophycidae</taxon>
        <taxon>Bacillariales</taxon>
        <taxon>Bacillariaceae</taxon>
        <taxon>Fragilariopsis</taxon>
    </lineage>
</organism>
<reference evidence="2 3" key="1">
    <citation type="submission" date="2016-09" db="EMBL/GenBank/DDBJ databases">
        <title>Extensive genetic diversity and differential bi-allelic expression allows diatom success in the polar Southern Ocean.</title>
        <authorList>
            <consortium name="DOE Joint Genome Institute"/>
            <person name="Mock T."/>
            <person name="Otillar R.P."/>
            <person name="Strauss J."/>
            <person name="Dupont C."/>
            <person name="Frickenhaus S."/>
            <person name="Maumus F."/>
            <person name="Mcmullan M."/>
            <person name="Sanges R."/>
            <person name="Schmutz J."/>
            <person name="Toseland A."/>
            <person name="Valas R."/>
            <person name="Veluchamy A."/>
            <person name="Ward B.J."/>
            <person name="Allen A."/>
            <person name="Barry K."/>
            <person name="Falciatore A."/>
            <person name="Ferrante M."/>
            <person name="Fortunato A.E."/>
            <person name="Gloeckner G."/>
            <person name="Gruber A."/>
            <person name="Hipkin R."/>
            <person name="Janech M."/>
            <person name="Kroth P."/>
            <person name="Leese F."/>
            <person name="Lindquist E."/>
            <person name="Lyon B.R."/>
            <person name="Martin J."/>
            <person name="Mayer C."/>
            <person name="Parker M."/>
            <person name="Quesneville H."/>
            <person name="Raymond J."/>
            <person name="Uhlig C."/>
            <person name="Valentin K.U."/>
            <person name="Worden A.Z."/>
            <person name="Armbrust E.V."/>
            <person name="Bowler C."/>
            <person name="Green B."/>
            <person name="Moulton V."/>
            <person name="Van Oosterhout C."/>
            <person name="Grigoriev I."/>
        </authorList>
    </citation>
    <scope>NUCLEOTIDE SEQUENCE [LARGE SCALE GENOMIC DNA]</scope>
    <source>
        <strain evidence="2 3">CCMP1102</strain>
    </source>
</reference>